<reference evidence="3 6" key="2">
    <citation type="submission" date="2018-11" db="EMBL/GenBank/DDBJ databases">
        <title>Changes in penicillin susceptibility of Streptococcus suis isolates by amino acid alterations in the penicillin-binding protein.</title>
        <authorList>
            <person name="Niemann L."/>
            <person name="Eichhorn I."/>
        </authorList>
    </citation>
    <scope>NUCLEOTIDE SEQUENCE [LARGE SCALE GENOMIC DNA]</scope>
    <source>
        <strain evidence="3 6">IMT40201</strain>
    </source>
</reference>
<sequence>MMNLLEYIGPILFITAIISYSLYRRFKDSKATINVPKCPKCKSEKLQKYPPKKREYSPRDAIIGQAIGGRNGAMFALLYEADKTHYHCRFCGHNFAIKENRLIRES</sequence>
<dbReference type="EMBL" id="SSXL01000008">
    <property type="protein sequence ID" value="TII03094.1"/>
    <property type="molecule type" value="Genomic_DNA"/>
</dbReference>
<gene>
    <name evidence="2" type="ORF">CWI26_05360</name>
    <name evidence="3" type="ORF">EI219_04710</name>
    <name evidence="4" type="ORF">FAJ35_03170</name>
</gene>
<feature type="transmembrane region" description="Helical" evidence="1">
    <location>
        <begin position="6"/>
        <end position="23"/>
    </location>
</feature>
<evidence type="ECO:0000313" key="3">
    <source>
        <dbReference type="EMBL" id="RRN50078.1"/>
    </source>
</evidence>
<evidence type="ECO:0000313" key="7">
    <source>
        <dbReference type="Proteomes" id="UP000309259"/>
    </source>
</evidence>
<dbReference type="RefSeq" id="WP_032497931.1">
    <property type="nucleotide sequence ID" value="NZ_CP025043.1"/>
</dbReference>
<evidence type="ECO:0000256" key="1">
    <source>
        <dbReference type="SAM" id="Phobius"/>
    </source>
</evidence>
<keyword evidence="1" id="KW-0812">Transmembrane</keyword>
<dbReference type="EMBL" id="RRZQ01000007">
    <property type="protein sequence ID" value="RRN50078.1"/>
    <property type="molecule type" value="Genomic_DNA"/>
</dbReference>
<reference evidence="2 5" key="1">
    <citation type="submission" date="2017-11" db="EMBL/GenBank/DDBJ databases">
        <title>Genome analysis of Streptococcus suis serotype chz stain ah681.</title>
        <authorList>
            <person name="Pan Z."/>
            <person name="Zhang Y."/>
            <person name="Ma J."/>
            <person name="Lu P."/>
            <person name="Zhu Y."/>
            <person name="Zhong X."/>
            <person name="Dong W."/>
            <person name="Lu C."/>
            <person name="Yao H."/>
        </authorList>
    </citation>
    <scope>NUCLEOTIDE SEQUENCE [LARGE SCALE GENOMIC DNA]</scope>
    <source>
        <strain evidence="2 5">AH681</strain>
    </source>
</reference>
<protein>
    <submittedName>
        <fullName evidence="3">Uncharacterized protein</fullName>
    </submittedName>
</protein>
<proteinExistence type="predicted"/>
<accession>A0A0M9FFD1</accession>
<dbReference type="Proteomes" id="UP000309259">
    <property type="component" value="Unassembled WGS sequence"/>
</dbReference>
<evidence type="ECO:0000313" key="6">
    <source>
        <dbReference type="Proteomes" id="UP000281324"/>
    </source>
</evidence>
<keyword evidence="1" id="KW-0472">Membrane</keyword>
<keyword evidence="1" id="KW-1133">Transmembrane helix</keyword>
<reference evidence="4 7" key="3">
    <citation type="submission" date="2019-04" db="EMBL/GenBank/DDBJ databases">
        <title>Genome analysis of Streptococcus suis strain WUSS327.</title>
        <authorList>
            <person name="Chen H."/>
            <person name="Gao X."/>
            <person name="Wu Z."/>
        </authorList>
    </citation>
    <scope>NUCLEOTIDE SEQUENCE [LARGE SCALE GENOMIC DNA]</scope>
    <source>
        <strain evidence="4 7">WUSS327</strain>
    </source>
</reference>
<evidence type="ECO:0000313" key="5">
    <source>
        <dbReference type="Proteomes" id="UP000231863"/>
    </source>
</evidence>
<dbReference type="AlphaFoldDB" id="A0A0M9FFD1"/>
<dbReference type="eggNOG" id="ENOG503005Z">
    <property type="taxonomic scope" value="Bacteria"/>
</dbReference>
<evidence type="ECO:0000313" key="2">
    <source>
        <dbReference type="EMBL" id="AUA18958.1"/>
    </source>
</evidence>
<name>A0A0M9FFD1_STRSU</name>
<dbReference type="EMBL" id="CP025043">
    <property type="protein sequence ID" value="AUA18958.1"/>
    <property type="molecule type" value="Genomic_DNA"/>
</dbReference>
<evidence type="ECO:0000313" key="4">
    <source>
        <dbReference type="EMBL" id="TII03094.1"/>
    </source>
</evidence>
<organism evidence="3 6">
    <name type="scientific">Streptococcus suis</name>
    <dbReference type="NCBI Taxonomy" id="1307"/>
    <lineage>
        <taxon>Bacteria</taxon>
        <taxon>Bacillati</taxon>
        <taxon>Bacillota</taxon>
        <taxon>Bacilli</taxon>
        <taxon>Lactobacillales</taxon>
        <taxon>Streptococcaceae</taxon>
        <taxon>Streptococcus</taxon>
    </lineage>
</organism>
<dbReference type="Proteomes" id="UP000231863">
    <property type="component" value="Chromosome"/>
</dbReference>
<dbReference type="Proteomes" id="UP000281324">
    <property type="component" value="Unassembled WGS sequence"/>
</dbReference>